<feature type="region of interest" description="Disordered" evidence="1">
    <location>
        <begin position="60"/>
        <end position="275"/>
    </location>
</feature>
<evidence type="ECO:0000313" key="3">
    <source>
        <dbReference type="EMBL" id="THD85024.1"/>
    </source>
</evidence>
<feature type="compositionally biased region" description="Acidic residues" evidence="1">
    <location>
        <begin position="178"/>
        <end position="193"/>
    </location>
</feature>
<feature type="compositionally biased region" description="Pro residues" evidence="1">
    <location>
        <begin position="164"/>
        <end position="174"/>
    </location>
</feature>
<feature type="compositionally biased region" description="Low complexity" evidence="1">
    <location>
        <begin position="229"/>
        <end position="241"/>
    </location>
</feature>
<evidence type="ECO:0000313" key="4">
    <source>
        <dbReference type="Proteomes" id="UP000309450"/>
    </source>
</evidence>
<dbReference type="AlphaFoldDB" id="A0A4S3MSC2"/>
<dbReference type="Gene3D" id="3.30.1150.10">
    <property type="match status" value="1"/>
</dbReference>
<reference evidence="3 4" key="1">
    <citation type="submission" date="2019-04" db="EMBL/GenBank/DDBJ databases">
        <title>Draft genome sequence of Gemmobacter aestuarii sp. nov.</title>
        <authorList>
            <person name="Hameed A."/>
            <person name="Lin S.-Y."/>
            <person name="Shahina M."/>
            <person name="Lai W.-A."/>
            <person name="Young C.-C."/>
        </authorList>
    </citation>
    <scope>NUCLEOTIDE SEQUENCE [LARGE SCALE GENOMIC DNA]</scope>
    <source>
        <strain evidence="3 4">CC-PW-75</strain>
    </source>
</reference>
<dbReference type="Proteomes" id="UP000309450">
    <property type="component" value="Unassembled WGS sequence"/>
</dbReference>
<sequence length="375" mass="39706">MNKGVIISGIGHLGLILWVILGDWLFAPKDLPAVEVAEVSLMSGAEFEAMMASVPADAVPVEVPPAPEPQPEAPPPRPEPEPEPEPQPEPEPEPQPQPETEPEPQPVVEPQVEPEAEPVIAPPSEIVPIDPVPTASPRPRPRPADRVSPDPVVAPEEPVETAPEPTPAVSPEPAPEAEVVEEERPETAPEESGDILRTEATEEVEEAQALAPVASARPKPRPARRETPAETPAETQPETPADTGTNDAVAAALAEATAEPARPSAPSGPPMTGGEKDALRVAVQRCWNVGSLSTEALRTTVVVGVSVAQNGVPDAGSIRLIESSGGTDGAERQAYEAARRAVIMCGSRGFPLPPEKYEQWKELELVFNPEGMRMR</sequence>
<feature type="compositionally biased region" description="Acidic residues" evidence="1">
    <location>
        <begin position="81"/>
        <end position="92"/>
    </location>
</feature>
<feature type="compositionally biased region" description="Low complexity" evidence="1">
    <location>
        <begin position="248"/>
        <end position="261"/>
    </location>
</feature>
<accession>A0A4S3MSC2</accession>
<gene>
    <name evidence="3" type="ORF">E7811_04695</name>
</gene>
<organism evidence="3 4">
    <name type="scientific">Aliigemmobacter aestuarii</name>
    <dbReference type="NCBI Taxonomy" id="1445661"/>
    <lineage>
        <taxon>Bacteria</taxon>
        <taxon>Pseudomonadati</taxon>
        <taxon>Pseudomonadota</taxon>
        <taxon>Alphaproteobacteria</taxon>
        <taxon>Rhodobacterales</taxon>
        <taxon>Paracoccaceae</taxon>
        <taxon>Aliigemmobacter</taxon>
    </lineage>
</organism>
<proteinExistence type="predicted"/>
<feature type="compositionally biased region" description="Low complexity" evidence="1">
    <location>
        <begin position="149"/>
        <end position="163"/>
    </location>
</feature>
<evidence type="ECO:0000256" key="2">
    <source>
        <dbReference type="SAM" id="Phobius"/>
    </source>
</evidence>
<evidence type="ECO:0000256" key="1">
    <source>
        <dbReference type="SAM" id="MobiDB-lite"/>
    </source>
</evidence>
<feature type="compositionally biased region" description="Low complexity" evidence="1">
    <location>
        <begin position="207"/>
        <end position="217"/>
    </location>
</feature>
<keyword evidence="2" id="KW-0472">Membrane</keyword>
<feature type="compositionally biased region" description="Pro residues" evidence="1">
    <location>
        <begin position="93"/>
        <end position="107"/>
    </location>
</feature>
<keyword evidence="2" id="KW-1133">Transmembrane helix</keyword>
<comment type="caution">
    <text evidence="3">The sequence shown here is derived from an EMBL/GenBank/DDBJ whole genome shotgun (WGS) entry which is preliminary data.</text>
</comment>
<dbReference type="EMBL" id="SSND01000001">
    <property type="protein sequence ID" value="THD85024.1"/>
    <property type="molecule type" value="Genomic_DNA"/>
</dbReference>
<dbReference type="RefSeq" id="WP_136393401.1">
    <property type="nucleotide sequence ID" value="NZ_SSND01000001.1"/>
</dbReference>
<protein>
    <submittedName>
        <fullName evidence="3">Cell envelope biogenesis protein TolA</fullName>
    </submittedName>
</protein>
<dbReference type="OrthoDB" id="7161229at2"/>
<keyword evidence="2" id="KW-0812">Transmembrane</keyword>
<keyword evidence="4" id="KW-1185">Reference proteome</keyword>
<name>A0A4S3MSC2_9RHOB</name>
<feature type="compositionally biased region" description="Low complexity" evidence="1">
    <location>
        <begin position="108"/>
        <end position="123"/>
    </location>
</feature>
<feature type="compositionally biased region" description="Pro residues" evidence="1">
    <location>
        <begin position="62"/>
        <end position="77"/>
    </location>
</feature>
<feature type="transmembrane region" description="Helical" evidence="2">
    <location>
        <begin position="6"/>
        <end position="26"/>
    </location>
</feature>